<reference evidence="3" key="1">
    <citation type="journal article" date="2019" name="Int. J. Syst. Evol. Microbiol.">
        <title>The Global Catalogue of Microorganisms (GCM) 10K type strain sequencing project: providing services to taxonomists for standard genome sequencing and annotation.</title>
        <authorList>
            <consortium name="The Broad Institute Genomics Platform"/>
            <consortium name="The Broad Institute Genome Sequencing Center for Infectious Disease"/>
            <person name="Wu L."/>
            <person name="Ma J."/>
        </authorList>
    </citation>
    <scope>NUCLEOTIDE SEQUENCE [LARGE SCALE GENOMIC DNA]</scope>
    <source>
        <strain evidence="3">KCTC 42248</strain>
    </source>
</reference>
<keyword evidence="3" id="KW-1185">Reference proteome</keyword>
<dbReference type="Proteomes" id="UP001597393">
    <property type="component" value="Unassembled WGS sequence"/>
</dbReference>
<accession>A0ABW5NIX7</accession>
<gene>
    <name evidence="2" type="ORF">ACFSQ3_02630</name>
</gene>
<evidence type="ECO:0000313" key="2">
    <source>
        <dbReference type="EMBL" id="MFD2597833.1"/>
    </source>
</evidence>
<evidence type="ECO:0000256" key="1">
    <source>
        <dbReference type="SAM" id="Phobius"/>
    </source>
</evidence>
<keyword evidence="1" id="KW-0472">Membrane</keyword>
<dbReference type="RefSeq" id="WP_380867241.1">
    <property type="nucleotide sequence ID" value="NZ_JBHUMA010000004.1"/>
</dbReference>
<evidence type="ECO:0000313" key="3">
    <source>
        <dbReference type="Proteomes" id="UP001597393"/>
    </source>
</evidence>
<organism evidence="2 3">
    <name type="scientific">Sphingobacterium corticis</name>
    <dbReference type="NCBI Taxonomy" id="1812823"/>
    <lineage>
        <taxon>Bacteria</taxon>
        <taxon>Pseudomonadati</taxon>
        <taxon>Bacteroidota</taxon>
        <taxon>Sphingobacteriia</taxon>
        <taxon>Sphingobacteriales</taxon>
        <taxon>Sphingobacteriaceae</taxon>
        <taxon>Sphingobacterium</taxon>
    </lineage>
</organism>
<dbReference type="EMBL" id="JBHUMA010000004">
    <property type="protein sequence ID" value="MFD2597833.1"/>
    <property type="molecule type" value="Genomic_DNA"/>
</dbReference>
<sequence length="62" mass="7153">MPIKFKKPNTVFLWLAVGYNLAMIVDAAMEEKWARMTLSIVASIGFGYLVYRAEQERRARNS</sequence>
<proteinExistence type="predicted"/>
<keyword evidence="1" id="KW-0812">Transmembrane</keyword>
<feature type="transmembrane region" description="Helical" evidence="1">
    <location>
        <begin position="32"/>
        <end position="51"/>
    </location>
</feature>
<protein>
    <submittedName>
        <fullName evidence="2">Uncharacterized protein</fullName>
    </submittedName>
</protein>
<name>A0ABW5NIX7_9SPHI</name>
<comment type="caution">
    <text evidence="2">The sequence shown here is derived from an EMBL/GenBank/DDBJ whole genome shotgun (WGS) entry which is preliminary data.</text>
</comment>
<keyword evidence="1" id="KW-1133">Transmembrane helix</keyword>